<dbReference type="FunFam" id="3.20.20.100:FF:000002">
    <property type="entry name" value="2,5-diketo-D-gluconic acid reductase A"/>
    <property type="match status" value="1"/>
</dbReference>
<feature type="non-terminal residue" evidence="6">
    <location>
        <position position="307"/>
    </location>
</feature>
<dbReference type="CDD" id="cd19071">
    <property type="entry name" value="AKR_AKR1-5-like"/>
    <property type="match status" value="1"/>
</dbReference>
<feature type="domain" description="NADP-dependent oxidoreductase" evidence="5">
    <location>
        <begin position="49"/>
        <end position="302"/>
    </location>
</feature>
<dbReference type="Pfam" id="PF00248">
    <property type="entry name" value="Aldo_ket_red"/>
    <property type="match status" value="1"/>
</dbReference>
<accession>A0A8S4PVK3</accession>
<dbReference type="InterPro" id="IPR020471">
    <property type="entry name" value="AKR"/>
</dbReference>
<comment type="caution">
    <text evidence="6">The sequence shown here is derived from an EMBL/GenBank/DDBJ whole genome shotgun (WGS) entry which is preliminary data.</text>
</comment>
<evidence type="ECO:0000313" key="6">
    <source>
        <dbReference type="EMBL" id="CAH1797548.1"/>
    </source>
</evidence>
<evidence type="ECO:0000256" key="4">
    <source>
        <dbReference type="PIRSR" id="PIRSR000097-3"/>
    </source>
</evidence>
<dbReference type="PROSITE" id="PS00798">
    <property type="entry name" value="ALDOKETO_REDUCTASE_1"/>
    <property type="match status" value="1"/>
</dbReference>
<dbReference type="SUPFAM" id="SSF51430">
    <property type="entry name" value="NAD(P)-linked oxidoreductase"/>
    <property type="match status" value="1"/>
</dbReference>
<proteinExistence type="predicted"/>
<protein>
    <recommendedName>
        <fullName evidence="5">NADP-dependent oxidoreductase domain-containing protein</fullName>
    </recommendedName>
</protein>
<evidence type="ECO:0000256" key="3">
    <source>
        <dbReference type="PIRSR" id="PIRSR000097-2"/>
    </source>
</evidence>
<dbReference type="OrthoDB" id="416253at2759"/>
<evidence type="ECO:0000259" key="5">
    <source>
        <dbReference type="Pfam" id="PF00248"/>
    </source>
</evidence>
<dbReference type="PRINTS" id="PR00069">
    <property type="entry name" value="ALDKETRDTASE"/>
</dbReference>
<keyword evidence="7" id="KW-1185">Reference proteome</keyword>
<feature type="active site" description="Proton donor" evidence="2">
    <location>
        <position position="68"/>
    </location>
</feature>
<gene>
    <name evidence="6" type="ORF">OFUS_LOCUS21814</name>
</gene>
<dbReference type="InterPro" id="IPR023210">
    <property type="entry name" value="NADP_OxRdtase_dom"/>
</dbReference>
<dbReference type="AlphaFoldDB" id="A0A8S4PVK3"/>
<name>A0A8S4PVK3_OWEFU</name>
<dbReference type="PANTHER" id="PTHR11732">
    <property type="entry name" value="ALDO/KETO REDUCTASE"/>
    <property type="match status" value="1"/>
</dbReference>
<organism evidence="6 7">
    <name type="scientific">Owenia fusiformis</name>
    <name type="common">Polychaete worm</name>
    <dbReference type="NCBI Taxonomy" id="6347"/>
    <lineage>
        <taxon>Eukaryota</taxon>
        <taxon>Metazoa</taxon>
        <taxon>Spiralia</taxon>
        <taxon>Lophotrochozoa</taxon>
        <taxon>Annelida</taxon>
        <taxon>Polychaeta</taxon>
        <taxon>Sedentaria</taxon>
        <taxon>Canalipalpata</taxon>
        <taxon>Sabellida</taxon>
        <taxon>Oweniida</taxon>
        <taxon>Oweniidae</taxon>
        <taxon>Owenia</taxon>
    </lineage>
</organism>
<dbReference type="PROSITE" id="PS00062">
    <property type="entry name" value="ALDOKETO_REDUCTASE_2"/>
    <property type="match status" value="1"/>
</dbReference>
<feature type="site" description="Lowers pKa of active site Tyr" evidence="4">
    <location>
        <position position="97"/>
    </location>
</feature>
<dbReference type="Gene3D" id="3.20.20.100">
    <property type="entry name" value="NADP-dependent oxidoreductase domain"/>
    <property type="match status" value="1"/>
</dbReference>
<evidence type="ECO:0000256" key="1">
    <source>
        <dbReference type="ARBA" id="ARBA00023002"/>
    </source>
</evidence>
<dbReference type="InterPro" id="IPR018170">
    <property type="entry name" value="Aldo/ket_reductase_CS"/>
</dbReference>
<evidence type="ECO:0000313" key="7">
    <source>
        <dbReference type="Proteomes" id="UP000749559"/>
    </source>
</evidence>
<evidence type="ECO:0000256" key="2">
    <source>
        <dbReference type="PIRSR" id="PIRSR000097-1"/>
    </source>
</evidence>
<dbReference type="EMBL" id="CAIIXF020000010">
    <property type="protein sequence ID" value="CAH1797548.1"/>
    <property type="molecule type" value="Genomic_DNA"/>
</dbReference>
<sequence length="307" mass="35161">MNPSFLCLHGTPFTRLICLALEQMKYMRLNTGALMPMVGLGTYKLPSGELLRQALECGYRHIDTSPTYNTEETIGEVITSHINQGLLQRKDLFITTKIPNNKMSPEDVPKSLVRSLSKLQTDYVDMLLIHMPFGFKGTNEDDLCHYNILETWKAMEKLQKNQLTKSIGVSNFTISQLQMLIDRSDTTPANVQLECHVYYQVPHLQKFCSENEIVMSAYSPLGAMNRPKRYFSQDDPILLEDDVIKRIANVHDKSPAQILLRFLHQQGLIVIPMSDKNIHLEENIAISEFELTDKDIEDIIALDRNFK</sequence>
<dbReference type="InterPro" id="IPR036812">
    <property type="entry name" value="NAD(P)_OxRdtase_dom_sf"/>
</dbReference>
<dbReference type="GO" id="GO:0016616">
    <property type="term" value="F:oxidoreductase activity, acting on the CH-OH group of donors, NAD or NADP as acceptor"/>
    <property type="evidence" value="ECO:0007669"/>
    <property type="project" value="UniProtKB-ARBA"/>
</dbReference>
<keyword evidence="1" id="KW-0560">Oxidoreductase</keyword>
<dbReference type="PIRSF" id="PIRSF000097">
    <property type="entry name" value="AKR"/>
    <property type="match status" value="1"/>
</dbReference>
<reference evidence="6" key="1">
    <citation type="submission" date="2022-03" db="EMBL/GenBank/DDBJ databases">
        <authorList>
            <person name="Martin C."/>
        </authorList>
    </citation>
    <scope>NUCLEOTIDE SEQUENCE</scope>
</reference>
<feature type="binding site" evidence="3">
    <location>
        <position position="130"/>
    </location>
    <ligand>
        <name>substrate</name>
    </ligand>
</feature>
<dbReference type="Proteomes" id="UP000749559">
    <property type="component" value="Unassembled WGS sequence"/>
</dbReference>